<evidence type="ECO:0008006" key="2">
    <source>
        <dbReference type="Google" id="ProtNLM"/>
    </source>
</evidence>
<feature type="non-terminal residue" evidence="1">
    <location>
        <position position="145"/>
    </location>
</feature>
<dbReference type="EMBL" id="GALX01000600">
    <property type="protein sequence ID" value="JAB67866.1"/>
    <property type="molecule type" value="Transcribed_RNA"/>
</dbReference>
<organism evidence="1">
    <name type="scientific">Anoplophora glabripennis</name>
    <name type="common">Asian longhorn beetle</name>
    <name type="synonym">Anoplophora nobilis</name>
    <dbReference type="NCBI Taxonomy" id="217634"/>
    <lineage>
        <taxon>Eukaryota</taxon>
        <taxon>Metazoa</taxon>
        <taxon>Ecdysozoa</taxon>
        <taxon>Arthropoda</taxon>
        <taxon>Hexapoda</taxon>
        <taxon>Insecta</taxon>
        <taxon>Pterygota</taxon>
        <taxon>Neoptera</taxon>
        <taxon>Endopterygota</taxon>
        <taxon>Coleoptera</taxon>
        <taxon>Polyphaga</taxon>
        <taxon>Cucujiformia</taxon>
        <taxon>Chrysomeloidea</taxon>
        <taxon>Cerambycidae</taxon>
        <taxon>Lamiinae</taxon>
        <taxon>Lamiini</taxon>
        <taxon>Anoplophora</taxon>
    </lineage>
</organism>
<protein>
    <recommendedName>
        <fullName evidence="2">Retrovirus-related Pol polyprotein</fullName>
    </recommendedName>
</protein>
<accession>V5IAU0</accession>
<reference evidence="1" key="1">
    <citation type="submission" date="2013-07" db="EMBL/GenBank/DDBJ databases">
        <title>Midgut Transcriptome Profiling of Anoplphora glabripennis, a Lignocellulose Degrading, Wood-Boring Cerambycid.</title>
        <authorList>
            <person name="Scully E.D."/>
            <person name="Hoover K."/>
            <person name="Carlson J.E."/>
            <person name="Tien M."/>
            <person name="Geib S.M."/>
        </authorList>
    </citation>
    <scope>NUCLEOTIDE SEQUENCE</scope>
</reference>
<proteinExistence type="predicted"/>
<dbReference type="AlphaFoldDB" id="V5IAU0"/>
<feature type="non-terminal residue" evidence="1">
    <location>
        <position position="1"/>
    </location>
</feature>
<sequence>TPINFLVQERDYIYRAENKKAAKQDARRRTIVRWQEEWMNSDKAAWTRKLIKEIGPWVDRKYGSTDYYLTQFLIGHGRFAVYAKRMGKVDRDTCFYCGAEDTVDHTVFNCQQWVEKRIGVANLQVNTDNIIEKMLLSKTNWDKIK</sequence>
<evidence type="ECO:0000313" key="1">
    <source>
        <dbReference type="EMBL" id="JAB67866.1"/>
    </source>
</evidence>
<name>V5IAU0_ANOGL</name>